<comment type="subcellular location">
    <subcellularLocation>
        <location evidence="4">Mitochondrion inner membrane</location>
        <topology evidence="4">Peripheral membrane protein</topology>
        <orientation evidence="4">Matrix side</orientation>
    </subcellularLocation>
</comment>
<comment type="catalytic activity">
    <reaction evidence="4">
        <text>a 2-methoxy-6-(all-trans-polyprenyl)benzene-1,4-diol + S-adenosyl-L-methionine = a 5-methoxy-2-methyl-3-(all-trans-polyprenyl)benzene-1,4-diol + S-adenosyl-L-homocysteine + H(+)</text>
        <dbReference type="Rhea" id="RHEA:28286"/>
        <dbReference type="Rhea" id="RHEA-COMP:10858"/>
        <dbReference type="Rhea" id="RHEA-COMP:10859"/>
        <dbReference type="ChEBI" id="CHEBI:15378"/>
        <dbReference type="ChEBI" id="CHEBI:57856"/>
        <dbReference type="ChEBI" id="CHEBI:59789"/>
        <dbReference type="ChEBI" id="CHEBI:84166"/>
        <dbReference type="ChEBI" id="CHEBI:84167"/>
        <dbReference type="EC" id="2.1.1.201"/>
    </reaction>
</comment>
<dbReference type="Gene3D" id="3.40.50.150">
    <property type="entry name" value="Vaccinia Virus protein VP39"/>
    <property type="match status" value="1"/>
</dbReference>
<comment type="subunit">
    <text evidence="4">Component of a multi-subunit COQ enzyme complex, composed of at least COQ3, COQ4, COQ5, COQ6, COQ7 and COQ9.</text>
</comment>
<evidence type="ECO:0000256" key="2">
    <source>
        <dbReference type="ARBA" id="ARBA00022679"/>
    </source>
</evidence>
<dbReference type="PANTHER" id="PTHR43591:SF24">
    <property type="entry name" value="2-METHOXY-6-POLYPRENYL-1,4-BENZOQUINOL METHYLASE, MITOCHONDRIAL"/>
    <property type="match status" value="1"/>
</dbReference>
<dbReference type="SUPFAM" id="SSF53335">
    <property type="entry name" value="S-adenosyl-L-methionine-dependent methyltransferases"/>
    <property type="match status" value="1"/>
</dbReference>
<dbReference type="AlphaFoldDB" id="A0A177VCF8"/>
<keyword evidence="2 4" id="KW-0808">Transferase</keyword>
<comment type="pathway">
    <text evidence="4">Cofactor biosynthesis; ubiquinone biosynthesis.</text>
</comment>
<evidence type="ECO:0000313" key="6">
    <source>
        <dbReference type="EMBL" id="KAE8263693.1"/>
    </source>
</evidence>
<dbReference type="GO" id="GO:0032259">
    <property type="term" value="P:methylation"/>
    <property type="evidence" value="ECO:0007669"/>
    <property type="project" value="UniProtKB-KW"/>
</dbReference>
<dbReference type="CDD" id="cd02440">
    <property type="entry name" value="AdoMet_MTases"/>
    <property type="match status" value="1"/>
</dbReference>
<accession>A0A177VCF8</accession>
<keyword evidence="4" id="KW-0496">Mitochondrion</keyword>
<comment type="similarity">
    <text evidence="4">Belongs to the class I-like SAM-binding methyltransferase superfamily. MenG/UbiE family.</text>
</comment>
<keyword evidence="4" id="KW-0831">Ubiquinone biosynthesis</keyword>
<comment type="caution">
    <text evidence="4">Lacks conserved residue(s) required for the propagation of feature annotation.</text>
</comment>
<dbReference type="Proteomes" id="UP000077671">
    <property type="component" value="Unassembled WGS sequence"/>
</dbReference>
<dbReference type="Pfam" id="PF01209">
    <property type="entry name" value="Ubie_methyltran"/>
    <property type="match status" value="2"/>
</dbReference>
<dbReference type="GO" id="GO:0031314">
    <property type="term" value="C:extrinsic component of mitochondrial inner membrane"/>
    <property type="evidence" value="ECO:0007669"/>
    <property type="project" value="UniProtKB-UniRule"/>
</dbReference>
<keyword evidence="1 4" id="KW-0489">Methyltransferase</keyword>
<evidence type="ECO:0000256" key="3">
    <source>
        <dbReference type="ARBA" id="ARBA00022691"/>
    </source>
</evidence>
<sequence>MALRGFRSGALSNAVRSCAPSSTQIAAVSRLPLLLPTRPVQLSSERSNAGRTSTSRFFSQGSVFLNVSNSSSSSDRRETPSSASSSGTTHFGFKDMARDDKETLVGGVFSSVASSYDLMNDAMSLGIHRLWKDHFVKTLDPRSGIHCLDVAGGTGDIALRLLDHARETHGDRDIKVTMLDINPKMLWEGQRRIKKTMYWNTPQIDFRLGNAETLGGTMTVPIAPASFGIPPLESKPIPDNSVDLYTIAFGIRNCTHIDRVLEEAYRVLKPGGVFACLEFGKVNVPLLAELYRQYSFTFIPSLGHILAGDRDSYQYLIESIERFPTQPQFARMVRNAGFELPGSPAAAALGFGPMGNNRALDGSNQITKELEKAAQRLGVRQRAPGDQHARDDGDVRGTWEDLTLGIATMWMGKFIGTNLTVSMRA</sequence>
<evidence type="ECO:0000256" key="4">
    <source>
        <dbReference type="HAMAP-Rule" id="MF_03191"/>
    </source>
</evidence>
<evidence type="ECO:0000313" key="7">
    <source>
        <dbReference type="Proteomes" id="UP000077671"/>
    </source>
</evidence>
<keyword evidence="4" id="KW-0999">Mitochondrion inner membrane</keyword>
<dbReference type="PROSITE" id="PS51608">
    <property type="entry name" value="SAM_MT_UBIE"/>
    <property type="match status" value="1"/>
</dbReference>
<comment type="caution">
    <text evidence="6">The sequence shown here is derived from an EMBL/GenBank/DDBJ whole genome shotgun (WGS) entry which is preliminary data.</text>
</comment>
<feature type="region of interest" description="Disordered" evidence="5">
    <location>
        <begin position="68"/>
        <end position="93"/>
    </location>
</feature>
<dbReference type="InterPro" id="IPR029063">
    <property type="entry name" value="SAM-dependent_MTases_sf"/>
</dbReference>
<dbReference type="EMBL" id="LWDD02000122">
    <property type="protein sequence ID" value="KAE8263693.1"/>
    <property type="molecule type" value="Genomic_DNA"/>
</dbReference>
<dbReference type="EC" id="2.1.1.201" evidence="4"/>
<comment type="function">
    <text evidence="4">Methyltransferase required for the conversion of 2-polyprenyl-6-methoxy-1,4-benzoquinol (DDMQH2) to 2-polyprenyl-3-methyl-6-methoxy-1,4-benzoquinol (DMQH2).</text>
</comment>
<dbReference type="PROSITE" id="PS01183">
    <property type="entry name" value="UBIE_1"/>
    <property type="match status" value="1"/>
</dbReference>
<dbReference type="HAMAP" id="MF_01813">
    <property type="entry name" value="MenG_UbiE_methyltr"/>
    <property type="match status" value="1"/>
</dbReference>
<gene>
    <name evidence="4" type="primary">COQ5</name>
    <name evidence="6" type="ORF">A4X03_0g1499</name>
</gene>
<feature type="binding site" evidence="4">
    <location>
        <position position="154"/>
    </location>
    <ligand>
        <name>S-adenosyl-L-methionine</name>
        <dbReference type="ChEBI" id="CHEBI:59789"/>
    </ligand>
</feature>
<evidence type="ECO:0000256" key="1">
    <source>
        <dbReference type="ARBA" id="ARBA00022603"/>
    </source>
</evidence>
<dbReference type="InterPro" id="IPR004033">
    <property type="entry name" value="UbiE/COQ5_MeTrFase"/>
</dbReference>
<keyword evidence="4" id="KW-0472">Membrane</keyword>
<dbReference type="PANTHER" id="PTHR43591">
    <property type="entry name" value="METHYLTRANSFERASE"/>
    <property type="match status" value="1"/>
</dbReference>
<protein>
    <recommendedName>
        <fullName evidence="4">2-methoxy-6-polyprenyl-1,4-benzoquinol methylase, mitochondrial</fullName>
        <ecNumber evidence="4">2.1.1.201</ecNumber>
    </recommendedName>
    <alternativeName>
        <fullName evidence="4">Ubiquinone biosynthesis methyltransferase COQ5</fullName>
    </alternativeName>
</protein>
<name>A0A177VCF8_9BASI</name>
<feature type="binding site" evidence="4">
    <location>
        <position position="180"/>
    </location>
    <ligand>
        <name>S-adenosyl-L-methionine</name>
        <dbReference type="ChEBI" id="CHEBI:59789"/>
    </ligand>
</feature>
<reference evidence="6" key="2">
    <citation type="journal article" date="2019" name="IMA Fungus">
        <title>Genome sequencing and comparison of five Tilletia species to identify candidate genes for the detection of regulated species infecting wheat.</title>
        <authorList>
            <person name="Nguyen H.D.T."/>
            <person name="Sultana T."/>
            <person name="Kesanakurti P."/>
            <person name="Hambleton S."/>
        </authorList>
    </citation>
    <scope>NUCLEOTIDE SEQUENCE</scope>
    <source>
        <strain evidence="6">DAOMC 238032</strain>
    </source>
</reference>
<evidence type="ECO:0000256" key="5">
    <source>
        <dbReference type="SAM" id="MobiDB-lite"/>
    </source>
</evidence>
<feature type="binding site" evidence="4">
    <location>
        <begin position="210"/>
        <end position="211"/>
    </location>
    <ligand>
        <name>S-adenosyl-L-methionine</name>
        <dbReference type="ChEBI" id="CHEBI:59789"/>
    </ligand>
</feature>
<dbReference type="UniPathway" id="UPA00232"/>
<organism evidence="6 7">
    <name type="scientific">Tilletia caries</name>
    <name type="common">wheat bunt fungus</name>
    <dbReference type="NCBI Taxonomy" id="13290"/>
    <lineage>
        <taxon>Eukaryota</taxon>
        <taxon>Fungi</taxon>
        <taxon>Dikarya</taxon>
        <taxon>Basidiomycota</taxon>
        <taxon>Ustilaginomycotina</taxon>
        <taxon>Exobasidiomycetes</taxon>
        <taxon>Tilletiales</taxon>
        <taxon>Tilletiaceae</taxon>
        <taxon>Tilletia</taxon>
    </lineage>
</organism>
<dbReference type="PROSITE" id="PS01184">
    <property type="entry name" value="UBIE_2"/>
    <property type="match status" value="1"/>
</dbReference>
<dbReference type="GO" id="GO:0008425">
    <property type="term" value="F:2-methoxy-6-polyprenyl-1,4-benzoquinol methyltransferase activity"/>
    <property type="evidence" value="ECO:0007669"/>
    <property type="project" value="UniProtKB-UniRule"/>
</dbReference>
<dbReference type="InterPro" id="IPR023576">
    <property type="entry name" value="UbiE/COQ5_MeTrFase_CS"/>
</dbReference>
<keyword evidence="3 4" id="KW-0949">S-adenosyl-L-methionine</keyword>
<reference evidence="6" key="1">
    <citation type="submission" date="2016-04" db="EMBL/GenBank/DDBJ databases">
        <authorList>
            <person name="Nguyen H.D."/>
            <person name="Kesanakurti P."/>
            <person name="Cullis J."/>
            <person name="Levesque C.A."/>
            <person name="Hambleton S."/>
        </authorList>
    </citation>
    <scope>NUCLEOTIDE SEQUENCE</scope>
    <source>
        <strain evidence="6">DAOMC 238032</strain>
    </source>
</reference>
<proteinExistence type="inferred from homology"/>